<dbReference type="AlphaFoldDB" id="D7CPX7"/>
<dbReference type="Proteomes" id="UP000000378">
    <property type="component" value="Chromosome"/>
</dbReference>
<keyword evidence="5" id="KW-0949">S-adenosyl-L-methionine</keyword>
<dbReference type="PRINTS" id="PR00505">
    <property type="entry name" value="D12N6MTFRASE"/>
</dbReference>
<evidence type="ECO:0000256" key="5">
    <source>
        <dbReference type="ARBA" id="ARBA00022691"/>
    </source>
</evidence>
<keyword evidence="3 7" id="KW-0489">Methyltransferase</keyword>
<evidence type="ECO:0000256" key="4">
    <source>
        <dbReference type="ARBA" id="ARBA00022679"/>
    </source>
</evidence>
<dbReference type="GO" id="GO:0032259">
    <property type="term" value="P:methylation"/>
    <property type="evidence" value="ECO:0007669"/>
    <property type="project" value="UniProtKB-KW"/>
</dbReference>
<name>D7CPX7_SYNLT</name>
<gene>
    <name evidence="7" type="ordered locus">Slip_2008</name>
</gene>
<evidence type="ECO:0000256" key="3">
    <source>
        <dbReference type="ARBA" id="ARBA00022603"/>
    </source>
</evidence>
<dbReference type="SUPFAM" id="SSF53335">
    <property type="entry name" value="S-adenosyl-L-methionine-dependent methyltransferases"/>
    <property type="match status" value="1"/>
</dbReference>
<dbReference type="EMBL" id="CP002048">
    <property type="protein sequence ID" value="ADI02755.1"/>
    <property type="molecule type" value="Genomic_DNA"/>
</dbReference>
<keyword evidence="8" id="KW-1185">Reference proteome</keyword>
<dbReference type="Pfam" id="PF02086">
    <property type="entry name" value="MethyltransfD12"/>
    <property type="match status" value="1"/>
</dbReference>
<comment type="catalytic activity">
    <reaction evidence="6">
        <text>a 2'-deoxyadenosine in DNA + S-adenosyl-L-methionine = an N(6)-methyl-2'-deoxyadenosine in DNA + S-adenosyl-L-homocysteine + H(+)</text>
        <dbReference type="Rhea" id="RHEA:15197"/>
        <dbReference type="Rhea" id="RHEA-COMP:12418"/>
        <dbReference type="Rhea" id="RHEA-COMP:12419"/>
        <dbReference type="ChEBI" id="CHEBI:15378"/>
        <dbReference type="ChEBI" id="CHEBI:57856"/>
        <dbReference type="ChEBI" id="CHEBI:59789"/>
        <dbReference type="ChEBI" id="CHEBI:90615"/>
        <dbReference type="ChEBI" id="CHEBI:90616"/>
        <dbReference type="EC" id="2.1.1.72"/>
    </reaction>
</comment>
<dbReference type="REBASE" id="26500">
    <property type="entry name" value="M.SliSORF2008P"/>
</dbReference>
<dbReference type="PANTHER" id="PTHR30481">
    <property type="entry name" value="DNA ADENINE METHYLASE"/>
    <property type="match status" value="1"/>
</dbReference>
<accession>D7CPX7</accession>
<comment type="similarity">
    <text evidence="1">Belongs to the N(4)/N(6)-methyltransferase family.</text>
</comment>
<dbReference type="RefSeq" id="WP_013176157.1">
    <property type="nucleotide sequence ID" value="NC_014220.1"/>
</dbReference>
<dbReference type="PANTHER" id="PTHR30481:SF4">
    <property type="entry name" value="SITE-SPECIFIC DNA-METHYLTRANSFERASE (ADENINE-SPECIFIC)"/>
    <property type="match status" value="1"/>
</dbReference>
<dbReference type="InterPro" id="IPR029063">
    <property type="entry name" value="SAM-dependent_MTases_sf"/>
</dbReference>
<dbReference type="GO" id="GO:0006298">
    <property type="term" value="P:mismatch repair"/>
    <property type="evidence" value="ECO:0007669"/>
    <property type="project" value="TreeGrafter"/>
</dbReference>
<dbReference type="GO" id="GO:1904047">
    <property type="term" value="F:S-adenosyl-L-methionine binding"/>
    <property type="evidence" value="ECO:0007669"/>
    <property type="project" value="TreeGrafter"/>
</dbReference>
<dbReference type="GO" id="GO:0043565">
    <property type="term" value="F:sequence-specific DNA binding"/>
    <property type="evidence" value="ECO:0007669"/>
    <property type="project" value="TreeGrafter"/>
</dbReference>
<protein>
    <recommendedName>
        <fullName evidence="2">site-specific DNA-methyltransferase (adenine-specific)</fullName>
        <ecNumber evidence="2">2.1.1.72</ecNumber>
    </recommendedName>
</protein>
<dbReference type="EC" id="2.1.1.72" evidence="2"/>
<keyword evidence="4" id="KW-0808">Transferase</keyword>
<evidence type="ECO:0000313" key="8">
    <source>
        <dbReference type="Proteomes" id="UP000000378"/>
    </source>
</evidence>
<evidence type="ECO:0000313" key="7">
    <source>
        <dbReference type="EMBL" id="ADI02755.1"/>
    </source>
</evidence>
<dbReference type="GO" id="GO:0009307">
    <property type="term" value="P:DNA restriction-modification system"/>
    <property type="evidence" value="ECO:0007669"/>
    <property type="project" value="InterPro"/>
</dbReference>
<dbReference type="InterPro" id="IPR023095">
    <property type="entry name" value="Ade_MeTrfase_dom_2"/>
</dbReference>
<dbReference type="STRING" id="643648.Slip_2008"/>
<sequence length="273" mass="31347">MLRAFYYPGAKGTILADVLQVLESIPHQHYCEPFGGSAIVLLNKRPAEIETLNDLDGEIVNFFRVLRDKPEELIRAVDLTPYSRQEYLLAIQQNEEISDLERARRFFVRACQSYGGTGAQKPTRGRWAYSVTGHWTDTGAAKYRRVAENLYAVAKRLQRVQIECDDAFNVIRRYDSPETLFYVDPPYPLESRVDHSIYALELADESHDELAEVPAGIKGKAVLSTYDCPLARRLYPEGKWKWHGFPARANISRDRPARTEILIANYCFPRNLF</sequence>
<evidence type="ECO:0000256" key="2">
    <source>
        <dbReference type="ARBA" id="ARBA00011900"/>
    </source>
</evidence>
<dbReference type="Gene3D" id="1.10.1020.10">
    <property type="entry name" value="Adenine-specific Methyltransferase, Domain 2"/>
    <property type="match status" value="1"/>
</dbReference>
<dbReference type="InterPro" id="IPR012263">
    <property type="entry name" value="M_m6A_EcoRV"/>
</dbReference>
<dbReference type="eggNOG" id="COG0338">
    <property type="taxonomic scope" value="Bacteria"/>
</dbReference>
<evidence type="ECO:0000256" key="1">
    <source>
        <dbReference type="ARBA" id="ARBA00006594"/>
    </source>
</evidence>
<reference evidence="8" key="1">
    <citation type="journal article" date="2010" name="Stand. Genomic Sci.">
        <title>Complete genome sequence of Syntrophothermus lipocalidus type strain (TGB-C1T).</title>
        <authorList>
            <consortium name="US DOE Joint Genome Institute (JGI-PGF)"/>
            <person name="Djao O."/>
            <person name="Zhang X."/>
            <person name="Lucas S."/>
            <person name="Lapidus A."/>
            <person name="Glavina Del Rio T."/>
            <person name="Nolan M."/>
            <person name="Tice H."/>
            <person name="Cheng J."/>
            <person name="Han C."/>
            <person name="Tapia R."/>
            <person name="Goodwin L."/>
            <person name="Pitluck S."/>
            <person name="Liolios K."/>
            <person name="Ivanova N."/>
            <person name="Mavromatis K."/>
            <person name="Mikhailova N."/>
            <person name="Ovchinnikova G."/>
            <person name="Pati A."/>
            <person name="Brambilla E."/>
            <person name="Chen A."/>
            <person name="Palaniappan K."/>
            <person name="Land M."/>
            <person name="Hauser L."/>
            <person name="Chang Y."/>
            <person name="Jeffries C."/>
            <person name="Rohde M."/>
            <person name="Sikorski J."/>
            <person name="Spring S."/>
            <person name="Goker M."/>
            <person name="Detter J."/>
            <person name="Woyke T."/>
            <person name="Bristow J."/>
            <person name="Eisen J."/>
            <person name="Markowitz V."/>
            <person name="Hugenholtz P."/>
            <person name="Kyrpides N."/>
            <person name="Klenk H."/>
        </authorList>
    </citation>
    <scope>NUCLEOTIDE SEQUENCE [LARGE SCALE GENOMIC DNA]</scope>
    <source>
        <strain evidence="8">DSM 12680 / TGB-C1</strain>
    </source>
</reference>
<evidence type="ECO:0000256" key="6">
    <source>
        <dbReference type="ARBA" id="ARBA00047942"/>
    </source>
</evidence>
<proteinExistence type="inferred from homology"/>
<dbReference type="PIRSF" id="PIRSF000398">
    <property type="entry name" value="M_m6A_EcoRV"/>
    <property type="match status" value="1"/>
</dbReference>
<dbReference type="InterPro" id="IPR012327">
    <property type="entry name" value="MeTrfase_D12"/>
</dbReference>
<dbReference type="KEGG" id="slp:Slip_2008"/>
<reference evidence="7 8" key="2">
    <citation type="journal article" date="2010" name="Stand. Genomic Sci.">
        <title>Complete genome sequence of Syntrophothermus lipocalidus type strain (TGB-C1).</title>
        <authorList>
            <person name="Djao O.D."/>
            <person name="Zhang X."/>
            <person name="Lucas S."/>
            <person name="Lapidus A."/>
            <person name="Del Rio T.G."/>
            <person name="Nolan M."/>
            <person name="Tice H."/>
            <person name="Cheng J.F."/>
            <person name="Han C."/>
            <person name="Tapia R."/>
            <person name="Goodwin L."/>
            <person name="Pitluck S."/>
            <person name="Liolios K."/>
            <person name="Ivanova N."/>
            <person name="Mavromatis K."/>
            <person name="Mikhailova N."/>
            <person name="Ovchinnikova G."/>
            <person name="Pati A."/>
            <person name="Brambilla E."/>
            <person name="Chen A."/>
            <person name="Palaniappan K."/>
            <person name="Land M."/>
            <person name="Hauser L."/>
            <person name="Chang Y.J."/>
            <person name="Jeffries C.D."/>
            <person name="Rohde M."/>
            <person name="Sikorski J."/>
            <person name="Spring S."/>
            <person name="Goker M."/>
            <person name="Detter J.C."/>
            <person name="Woyke T."/>
            <person name="Bristow J."/>
            <person name="Eisen J.A."/>
            <person name="Markowitz V."/>
            <person name="Hugenholtz P."/>
            <person name="Kyrpides N.C."/>
            <person name="Klenk H.P."/>
        </authorList>
    </citation>
    <scope>NUCLEOTIDE SEQUENCE [LARGE SCALE GENOMIC DNA]</scope>
    <source>
        <strain evidence="8">DSM 12680 / TGB-C1</strain>
    </source>
</reference>
<dbReference type="OrthoDB" id="9805629at2"/>
<dbReference type="HOGENOM" id="CLU_063430_1_1_9"/>
<dbReference type="Gene3D" id="3.40.50.150">
    <property type="entry name" value="Vaccinia Virus protein VP39"/>
    <property type="match status" value="1"/>
</dbReference>
<dbReference type="GO" id="GO:0009007">
    <property type="term" value="F:site-specific DNA-methyltransferase (adenine-specific) activity"/>
    <property type="evidence" value="ECO:0007669"/>
    <property type="project" value="UniProtKB-EC"/>
</dbReference>
<organism evidence="7 8">
    <name type="scientific">Syntrophothermus lipocalidus (strain DSM 12680 / TGB-C1)</name>
    <dbReference type="NCBI Taxonomy" id="643648"/>
    <lineage>
        <taxon>Bacteria</taxon>
        <taxon>Bacillati</taxon>
        <taxon>Bacillota</taxon>
        <taxon>Clostridia</taxon>
        <taxon>Eubacteriales</taxon>
        <taxon>Syntrophomonadaceae</taxon>
        <taxon>Syntrophothermus</taxon>
    </lineage>
</organism>